<dbReference type="AlphaFoldDB" id="A0A644X2B1"/>
<evidence type="ECO:0000313" key="1">
    <source>
        <dbReference type="EMBL" id="MPM10219.1"/>
    </source>
</evidence>
<name>A0A644X2B1_9ZZZZ</name>
<accession>A0A644X2B1</accession>
<organism evidence="1">
    <name type="scientific">bioreactor metagenome</name>
    <dbReference type="NCBI Taxonomy" id="1076179"/>
    <lineage>
        <taxon>unclassified sequences</taxon>
        <taxon>metagenomes</taxon>
        <taxon>ecological metagenomes</taxon>
    </lineage>
</organism>
<protein>
    <submittedName>
        <fullName evidence="1">Uncharacterized protein</fullName>
    </submittedName>
</protein>
<comment type="caution">
    <text evidence="1">The sequence shown here is derived from an EMBL/GenBank/DDBJ whole genome shotgun (WGS) entry which is preliminary data.</text>
</comment>
<reference evidence="1" key="1">
    <citation type="submission" date="2019-08" db="EMBL/GenBank/DDBJ databases">
        <authorList>
            <person name="Kucharzyk K."/>
            <person name="Murdoch R.W."/>
            <person name="Higgins S."/>
            <person name="Loffler F."/>
        </authorList>
    </citation>
    <scope>NUCLEOTIDE SEQUENCE</scope>
</reference>
<dbReference type="EMBL" id="VSSQ01001666">
    <property type="protein sequence ID" value="MPM10219.1"/>
    <property type="molecule type" value="Genomic_DNA"/>
</dbReference>
<gene>
    <name evidence="1" type="ORF">SDC9_56547</name>
</gene>
<sequence length="322" mass="33760">MDGNAAHGDRQGFPLEALPAAVGAGMLAHAVFQFPAHGVRLGLTVPSLQIVADPFKGLMENPLPTGLVVVQSQFFALGAVEDHVNHLFGQFSHGGGQAKMIPPGEGVEIHPRDAVALDVVPAGGGDGAVQDGEGGIGYHQVRVHLELAAEPCTGGAGSVRVVEGEHPGGELLDGDPAVLAGVVLGEENVPVLSHHVDDDDAARERSGRFHRIGKAADDVLPHDQTVDNDFDIMLFIFVQLDFFGELVKASVHPAAHITRFARVLEHLGVLALAGAHHRGKNLNACALGEHHHLVNDLVNGLLLDLPAAFRAVGSAHPRPKEP</sequence>
<proteinExistence type="predicted"/>